<protein>
    <submittedName>
        <fullName evidence="3">Cytochrome c4</fullName>
    </submittedName>
</protein>
<dbReference type="EMBL" id="BMIH01000002">
    <property type="protein sequence ID" value="GGB26734.1"/>
    <property type="molecule type" value="Genomic_DNA"/>
</dbReference>
<dbReference type="InterPro" id="IPR006076">
    <property type="entry name" value="FAD-dep_OxRdtase"/>
</dbReference>
<dbReference type="GO" id="GO:0016491">
    <property type="term" value="F:oxidoreductase activity"/>
    <property type="evidence" value="ECO:0007669"/>
    <property type="project" value="UniProtKB-KW"/>
</dbReference>
<dbReference type="AlphaFoldDB" id="A0A916T1E9"/>
<dbReference type="SUPFAM" id="SSF54373">
    <property type="entry name" value="FAD-linked reductases, C-terminal domain"/>
    <property type="match status" value="1"/>
</dbReference>
<reference evidence="3" key="2">
    <citation type="submission" date="2020-09" db="EMBL/GenBank/DDBJ databases">
        <authorList>
            <person name="Sun Q."/>
            <person name="Zhou Y."/>
        </authorList>
    </citation>
    <scope>NUCLEOTIDE SEQUENCE</scope>
    <source>
        <strain evidence="3">CGMCC 1.15330</strain>
    </source>
</reference>
<gene>
    <name evidence="3" type="ORF">GCM10011380_15390</name>
</gene>
<evidence type="ECO:0000256" key="1">
    <source>
        <dbReference type="ARBA" id="ARBA00023002"/>
    </source>
</evidence>
<evidence type="ECO:0000313" key="3">
    <source>
        <dbReference type="EMBL" id="GGB26734.1"/>
    </source>
</evidence>
<feature type="domain" description="FAD dependent oxidoreductase" evidence="2">
    <location>
        <begin position="3"/>
        <end position="384"/>
    </location>
</feature>
<evidence type="ECO:0000259" key="2">
    <source>
        <dbReference type="Pfam" id="PF01266"/>
    </source>
</evidence>
<dbReference type="PANTHER" id="PTHR13847:SF289">
    <property type="entry name" value="GLYCINE OXIDASE"/>
    <property type="match status" value="1"/>
</dbReference>
<organism evidence="3 4">
    <name type="scientific">Sphingomonas metalli</name>
    <dbReference type="NCBI Taxonomy" id="1779358"/>
    <lineage>
        <taxon>Bacteria</taxon>
        <taxon>Pseudomonadati</taxon>
        <taxon>Pseudomonadota</taxon>
        <taxon>Alphaproteobacteria</taxon>
        <taxon>Sphingomonadales</taxon>
        <taxon>Sphingomonadaceae</taxon>
        <taxon>Sphingomonas</taxon>
    </lineage>
</organism>
<evidence type="ECO:0000313" key="4">
    <source>
        <dbReference type="Proteomes" id="UP000623067"/>
    </source>
</evidence>
<dbReference type="SUPFAM" id="SSF51971">
    <property type="entry name" value="Nucleotide-binding domain"/>
    <property type="match status" value="1"/>
</dbReference>
<dbReference type="GO" id="GO:0005737">
    <property type="term" value="C:cytoplasm"/>
    <property type="evidence" value="ECO:0007669"/>
    <property type="project" value="TreeGrafter"/>
</dbReference>
<dbReference type="Pfam" id="PF01266">
    <property type="entry name" value="DAO"/>
    <property type="match status" value="1"/>
</dbReference>
<dbReference type="PANTHER" id="PTHR13847">
    <property type="entry name" value="SARCOSINE DEHYDROGENASE-RELATED"/>
    <property type="match status" value="1"/>
</dbReference>
<reference evidence="3" key="1">
    <citation type="journal article" date="2014" name="Int. J. Syst. Evol. Microbiol.">
        <title>Complete genome sequence of Corynebacterium casei LMG S-19264T (=DSM 44701T), isolated from a smear-ripened cheese.</title>
        <authorList>
            <consortium name="US DOE Joint Genome Institute (JGI-PGF)"/>
            <person name="Walter F."/>
            <person name="Albersmeier A."/>
            <person name="Kalinowski J."/>
            <person name="Ruckert C."/>
        </authorList>
    </citation>
    <scope>NUCLEOTIDE SEQUENCE</scope>
    <source>
        <strain evidence="3">CGMCC 1.15330</strain>
    </source>
</reference>
<dbReference type="RefSeq" id="WP_188658163.1">
    <property type="nucleotide sequence ID" value="NZ_BMIH01000002.1"/>
</dbReference>
<sequence>MTVAVIGGGIVGRTIALALARAGERIVLVDPAGEAVPASWGNAGHIATEQVAPLASPATIRSLPRRLFALGGALDLPLSQANAWLPFGLRLIAAARPARFAAGTEALGSLLAEAMPAWRRLVGALGAPGLLREEGHFVAWERAASAAAGRAHWAGAETGTASFAPVCAADRARLDALSPHVADAIRFSGSGQIGDLDALAAALDRALDAAGVARIAQLATLTRAGRGVAIAAISADRIVVAAGTGSAAPMRMAGHRVPIIAERGYHVRAAADRWPADLPPVVFEDRSIIVTRYADSVQVAGFVEFGRADAPPDPRKWQRLERHAAALGLPIAGPFRRWMGARPTLPDYLPAIGRSTAADNLFYAFGHQHLGLTLAPVTAELLAAAMAGALPAIDLAPFAIERFGRIDA</sequence>
<dbReference type="InterPro" id="IPR036188">
    <property type="entry name" value="FAD/NAD-bd_sf"/>
</dbReference>
<accession>A0A916T1E9</accession>
<name>A0A916T1E9_9SPHN</name>
<dbReference type="Gene3D" id="3.50.50.60">
    <property type="entry name" value="FAD/NAD(P)-binding domain"/>
    <property type="match status" value="2"/>
</dbReference>
<keyword evidence="1" id="KW-0560">Oxidoreductase</keyword>
<comment type="caution">
    <text evidence="3">The sequence shown here is derived from an EMBL/GenBank/DDBJ whole genome shotgun (WGS) entry which is preliminary data.</text>
</comment>
<dbReference type="Gene3D" id="3.30.9.10">
    <property type="entry name" value="D-Amino Acid Oxidase, subunit A, domain 2"/>
    <property type="match status" value="1"/>
</dbReference>
<proteinExistence type="predicted"/>
<dbReference type="Proteomes" id="UP000623067">
    <property type="component" value="Unassembled WGS sequence"/>
</dbReference>
<keyword evidence="4" id="KW-1185">Reference proteome</keyword>